<evidence type="ECO:0000256" key="2">
    <source>
        <dbReference type="SAM" id="SignalP"/>
    </source>
</evidence>
<sequence length="201" mass="21090">MLSFRLSILVIALLSVTSVLCAPIPHRDLTTERDSFTAERSVRSHVDASLDIVHRQDSGSCTEGQITCTSESTWSMCGSGYVQNMGSVAAGMKCENGAIVASGSSGDGSSDSSTPTSTTSASAASSSTGSSDSTTSDGAATRRGIHDGDVSPGDVDDHGRRPADLPYLFPIYMYQDDELSLKIPDNLELQRDTEPEGKSNS</sequence>
<dbReference type="OrthoDB" id="623670at2759"/>
<feature type="signal peptide" evidence="2">
    <location>
        <begin position="1"/>
        <end position="21"/>
    </location>
</feature>
<evidence type="ECO:0008006" key="5">
    <source>
        <dbReference type="Google" id="ProtNLM"/>
    </source>
</evidence>
<reference evidence="3 4" key="1">
    <citation type="journal article" date="2015" name="Fungal Genet. Biol.">
        <title>Evolution of novel wood decay mechanisms in Agaricales revealed by the genome sequences of Fistulina hepatica and Cylindrobasidium torrendii.</title>
        <authorList>
            <person name="Floudas D."/>
            <person name="Held B.W."/>
            <person name="Riley R."/>
            <person name="Nagy L.G."/>
            <person name="Koehler G."/>
            <person name="Ransdell A.S."/>
            <person name="Younus H."/>
            <person name="Chow J."/>
            <person name="Chiniquy J."/>
            <person name="Lipzen A."/>
            <person name="Tritt A."/>
            <person name="Sun H."/>
            <person name="Haridas S."/>
            <person name="LaButti K."/>
            <person name="Ohm R.A."/>
            <person name="Kues U."/>
            <person name="Blanchette R.A."/>
            <person name="Grigoriev I.V."/>
            <person name="Minto R.E."/>
            <person name="Hibbett D.S."/>
        </authorList>
    </citation>
    <scope>NUCLEOTIDE SEQUENCE [LARGE SCALE GENOMIC DNA]</scope>
    <source>
        <strain evidence="3 4">ATCC 64428</strain>
    </source>
</reference>
<name>A0A0D7AHX9_9AGAR</name>
<dbReference type="AlphaFoldDB" id="A0A0D7AHX9"/>
<evidence type="ECO:0000313" key="3">
    <source>
        <dbReference type="EMBL" id="KIY51187.1"/>
    </source>
</evidence>
<gene>
    <name evidence="3" type="ORF">FISHEDRAFT_56726</name>
</gene>
<protein>
    <recommendedName>
        <fullName evidence="5">Carbohydrate-binding module family 19 domain-containing protein</fullName>
    </recommendedName>
</protein>
<feature type="compositionally biased region" description="Basic and acidic residues" evidence="1">
    <location>
        <begin position="144"/>
        <end position="163"/>
    </location>
</feature>
<evidence type="ECO:0000256" key="1">
    <source>
        <dbReference type="SAM" id="MobiDB-lite"/>
    </source>
</evidence>
<keyword evidence="2" id="KW-0732">Signal</keyword>
<organism evidence="3 4">
    <name type="scientific">Fistulina hepatica ATCC 64428</name>
    <dbReference type="NCBI Taxonomy" id="1128425"/>
    <lineage>
        <taxon>Eukaryota</taxon>
        <taxon>Fungi</taxon>
        <taxon>Dikarya</taxon>
        <taxon>Basidiomycota</taxon>
        <taxon>Agaricomycotina</taxon>
        <taxon>Agaricomycetes</taxon>
        <taxon>Agaricomycetidae</taxon>
        <taxon>Agaricales</taxon>
        <taxon>Fistulinaceae</taxon>
        <taxon>Fistulina</taxon>
    </lineage>
</organism>
<dbReference type="Proteomes" id="UP000054144">
    <property type="component" value="Unassembled WGS sequence"/>
</dbReference>
<accession>A0A0D7AHX9</accession>
<feature type="region of interest" description="Disordered" evidence="1">
    <location>
        <begin position="102"/>
        <end position="164"/>
    </location>
</feature>
<proteinExistence type="predicted"/>
<feature type="compositionally biased region" description="Low complexity" evidence="1">
    <location>
        <begin position="102"/>
        <end position="141"/>
    </location>
</feature>
<dbReference type="EMBL" id="KN881666">
    <property type="protein sequence ID" value="KIY51187.1"/>
    <property type="molecule type" value="Genomic_DNA"/>
</dbReference>
<keyword evidence="4" id="KW-1185">Reference proteome</keyword>
<evidence type="ECO:0000313" key="4">
    <source>
        <dbReference type="Proteomes" id="UP000054144"/>
    </source>
</evidence>
<feature type="chain" id="PRO_5002316196" description="Carbohydrate-binding module family 19 domain-containing protein" evidence="2">
    <location>
        <begin position="22"/>
        <end position="201"/>
    </location>
</feature>